<dbReference type="EMBL" id="OX459126">
    <property type="protein sequence ID" value="CAI9118930.1"/>
    <property type="molecule type" value="Genomic_DNA"/>
</dbReference>
<dbReference type="AlphaFoldDB" id="A0AAV1EH08"/>
<evidence type="ECO:0000256" key="1">
    <source>
        <dbReference type="SAM" id="MobiDB-lite"/>
    </source>
</evidence>
<feature type="compositionally biased region" description="Polar residues" evidence="1">
    <location>
        <begin position="31"/>
        <end position="43"/>
    </location>
</feature>
<feature type="compositionally biased region" description="Basic and acidic residues" evidence="1">
    <location>
        <begin position="142"/>
        <end position="158"/>
    </location>
</feature>
<organism evidence="2 3">
    <name type="scientific">Oldenlandia corymbosa var. corymbosa</name>
    <dbReference type="NCBI Taxonomy" id="529605"/>
    <lineage>
        <taxon>Eukaryota</taxon>
        <taxon>Viridiplantae</taxon>
        <taxon>Streptophyta</taxon>
        <taxon>Embryophyta</taxon>
        <taxon>Tracheophyta</taxon>
        <taxon>Spermatophyta</taxon>
        <taxon>Magnoliopsida</taxon>
        <taxon>eudicotyledons</taxon>
        <taxon>Gunneridae</taxon>
        <taxon>Pentapetalae</taxon>
        <taxon>asterids</taxon>
        <taxon>lamiids</taxon>
        <taxon>Gentianales</taxon>
        <taxon>Rubiaceae</taxon>
        <taxon>Rubioideae</taxon>
        <taxon>Spermacoceae</taxon>
        <taxon>Hedyotis-Oldenlandia complex</taxon>
        <taxon>Oldenlandia</taxon>
    </lineage>
</organism>
<protein>
    <submittedName>
        <fullName evidence="2">OLC1v1020564C1</fullName>
    </submittedName>
</protein>
<feature type="region of interest" description="Disordered" evidence="1">
    <location>
        <begin position="140"/>
        <end position="169"/>
    </location>
</feature>
<evidence type="ECO:0000313" key="2">
    <source>
        <dbReference type="EMBL" id="CAI9118930.1"/>
    </source>
</evidence>
<sequence>MNFQFSRLLTRIGFVLGRVIEGHNLSPISTNTKDNSNACQPETKSLHAGPGIPYSGNHYTVSPQLNNHCDETPKHTVVHIPQPITGLTHRTKIRNPLVARKPRDATNTFNIKSKFKVNGGKRKNKSVMLEAMEEFENFVGHQTEEEHLIHTEDGRTSDLEEEEPPDITM</sequence>
<accession>A0AAV1EH08</accession>
<feature type="compositionally biased region" description="Acidic residues" evidence="1">
    <location>
        <begin position="159"/>
        <end position="169"/>
    </location>
</feature>
<gene>
    <name evidence="2" type="ORF">OLC1_LOCUS24697</name>
</gene>
<dbReference type="Proteomes" id="UP001161247">
    <property type="component" value="Chromosome 9"/>
</dbReference>
<keyword evidence="3" id="KW-1185">Reference proteome</keyword>
<feature type="region of interest" description="Disordered" evidence="1">
    <location>
        <begin position="31"/>
        <end position="50"/>
    </location>
</feature>
<proteinExistence type="predicted"/>
<reference evidence="2" key="1">
    <citation type="submission" date="2023-03" db="EMBL/GenBank/DDBJ databases">
        <authorList>
            <person name="Julca I."/>
        </authorList>
    </citation>
    <scope>NUCLEOTIDE SEQUENCE</scope>
</reference>
<name>A0AAV1EH08_OLDCO</name>
<evidence type="ECO:0000313" key="3">
    <source>
        <dbReference type="Proteomes" id="UP001161247"/>
    </source>
</evidence>